<comment type="caution">
    <text evidence="10">The sequence shown here is derived from an EMBL/GenBank/DDBJ whole genome shotgun (WGS) entry which is preliminary data.</text>
</comment>
<feature type="transmembrane region" description="Helical" evidence="8">
    <location>
        <begin position="222"/>
        <end position="249"/>
    </location>
</feature>
<evidence type="ECO:0000256" key="3">
    <source>
        <dbReference type="ARBA" id="ARBA00022448"/>
    </source>
</evidence>
<feature type="transmembrane region" description="Helical" evidence="8">
    <location>
        <begin position="261"/>
        <end position="282"/>
    </location>
</feature>
<accession>A0A7C0V9Z2</accession>
<dbReference type="GO" id="GO:0016020">
    <property type="term" value="C:membrane"/>
    <property type="evidence" value="ECO:0007669"/>
    <property type="project" value="UniProtKB-SubCell"/>
</dbReference>
<dbReference type="InterPro" id="IPR006667">
    <property type="entry name" value="SLC41_membr_dom"/>
</dbReference>
<evidence type="ECO:0000256" key="7">
    <source>
        <dbReference type="ARBA" id="ARBA00023136"/>
    </source>
</evidence>
<feature type="transmembrane region" description="Helical" evidence="8">
    <location>
        <begin position="20"/>
        <end position="44"/>
    </location>
</feature>
<feature type="transmembrane region" description="Helical" evidence="8">
    <location>
        <begin position="89"/>
        <end position="106"/>
    </location>
</feature>
<evidence type="ECO:0000256" key="4">
    <source>
        <dbReference type="ARBA" id="ARBA00022692"/>
    </source>
</evidence>
<evidence type="ECO:0000256" key="6">
    <source>
        <dbReference type="ARBA" id="ARBA00022989"/>
    </source>
</evidence>
<keyword evidence="7 8" id="KW-0472">Membrane</keyword>
<sequence>MFAHLLSVLLKLPSAGMWKLSMIGLFSGVLSSSLMIPFTLSLAILSFRRGLDPDDIISPAIAVIGDGIAISSIWIATILLRRFTMPDNVLLPVGFIAVGLAIPNRYRWWSIFIESTPVLITCGVLGIIAGLFLHRQESALAGLPYLFVLIPQIISKVGSMASIAGMRLTSSLYLGFSKPFKWNRYVWENIIAVFWMGVILVVPVAGISFITAKLLSIGKPEIYPLFMLTLLIMVPLSVLMSIFSFILASSVKKIGRDPSNFVVPLITSLSDIAGIAVFVLLLRVVF</sequence>
<feature type="transmembrane region" description="Helical" evidence="8">
    <location>
        <begin position="145"/>
        <end position="166"/>
    </location>
</feature>
<dbReference type="InterPro" id="IPR036739">
    <property type="entry name" value="SLC41_membr_dom_sf"/>
</dbReference>
<dbReference type="EMBL" id="DQWE01000108">
    <property type="protein sequence ID" value="HDI82636.1"/>
    <property type="molecule type" value="Genomic_DNA"/>
</dbReference>
<keyword evidence="5" id="KW-0460">Magnesium</keyword>
<keyword evidence="4 8" id="KW-0812">Transmembrane</keyword>
<comment type="subcellular location">
    <subcellularLocation>
        <location evidence="1">Membrane</location>
        <topology evidence="1">Multi-pass membrane protein</topology>
    </subcellularLocation>
</comment>
<feature type="transmembrane region" description="Helical" evidence="8">
    <location>
        <begin position="112"/>
        <end position="133"/>
    </location>
</feature>
<evidence type="ECO:0000256" key="8">
    <source>
        <dbReference type="SAM" id="Phobius"/>
    </source>
</evidence>
<dbReference type="Gene3D" id="1.10.357.20">
    <property type="entry name" value="SLC41 divalent cation transporters, integral membrane domain"/>
    <property type="match status" value="1"/>
</dbReference>
<dbReference type="Proteomes" id="UP000885847">
    <property type="component" value="Unassembled WGS sequence"/>
</dbReference>
<keyword evidence="3" id="KW-0813">Transport</keyword>
<comment type="similarity">
    <text evidence="2">Belongs to the SLC41A transporter family.</text>
</comment>
<feature type="transmembrane region" description="Helical" evidence="8">
    <location>
        <begin position="56"/>
        <end position="80"/>
    </location>
</feature>
<evidence type="ECO:0000256" key="5">
    <source>
        <dbReference type="ARBA" id="ARBA00022842"/>
    </source>
</evidence>
<dbReference type="SUPFAM" id="SSF161093">
    <property type="entry name" value="MgtE membrane domain-like"/>
    <property type="match status" value="2"/>
</dbReference>
<dbReference type="AlphaFoldDB" id="A0A7C0V9Z2"/>
<gene>
    <name evidence="10" type="ORF">ENF18_02450</name>
</gene>
<dbReference type="GO" id="GO:0008324">
    <property type="term" value="F:monoatomic cation transmembrane transporter activity"/>
    <property type="evidence" value="ECO:0007669"/>
    <property type="project" value="InterPro"/>
</dbReference>
<organism evidence="10">
    <name type="scientific">candidate division WOR-3 bacterium</name>
    <dbReference type="NCBI Taxonomy" id="2052148"/>
    <lineage>
        <taxon>Bacteria</taxon>
        <taxon>Bacteria division WOR-3</taxon>
    </lineage>
</organism>
<evidence type="ECO:0000313" key="10">
    <source>
        <dbReference type="EMBL" id="HDI82636.1"/>
    </source>
</evidence>
<feature type="domain" description="SLC41A/MgtE integral membrane" evidence="9">
    <location>
        <begin position="150"/>
        <end position="280"/>
    </location>
</feature>
<evidence type="ECO:0000256" key="1">
    <source>
        <dbReference type="ARBA" id="ARBA00004141"/>
    </source>
</evidence>
<dbReference type="Pfam" id="PF01769">
    <property type="entry name" value="MgtE"/>
    <property type="match status" value="1"/>
</dbReference>
<keyword evidence="6 8" id="KW-1133">Transmembrane helix</keyword>
<feature type="transmembrane region" description="Helical" evidence="8">
    <location>
        <begin position="186"/>
        <end position="210"/>
    </location>
</feature>
<evidence type="ECO:0000259" key="9">
    <source>
        <dbReference type="Pfam" id="PF01769"/>
    </source>
</evidence>
<reference evidence="10" key="1">
    <citation type="journal article" date="2020" name="mSystems">
        <title>Genome- and Community-Level Interaction Insights into Carbon Utilization and Element Cycling Functions of Hydrothermarchaeota in Hydrothermal Sediment.</title>
        <authorList>
            <person name="Zhou Z."/>
            <person name="Liu Y."/>
            <person name="Xu W."/>
            <person name="Pan J."/>
            <person name="Luo Z.H."/>
            <person name="Li M."/>
        </authorList>
    </citation>
    <scope>NUCLEOTIDE SEQUENCE [LARGE SCALE GENOMIC DNA]</scope>
    <source>
        <strain evidence="10">HyVt-102</strain>
    </source>
</reference>
<proteinExistence type="inferred from homology"/>
<name>A0A7C0V9Z2_UNCW3</name>
<evidence type="ECO:0000256" key="2">
    <source>
        <dbReference type="ARBA" id="ARBA00009749"/>
    </source>
</evidence>
<protein>
    <recommendedName>
        <fullName evidence="9">SLC41A/MgtE integral membrane domain-containing protein</fullName>
    </recommendedName>
</protein>